<evidence type="ECO:0000313" key="4">
    <source>
        <dbReference type="Proteomes" id="UP000472755"/>
    </source>
</evidence>
<dbReference type="Proteomes" id="UP000472755">
    <property type="component" value="Unassembled WGS sequence"/>
</dbReference>
<accession>A0A6I3R106</accession>
<gene>
    <name evidence="1" type="ORF">FYJ76_13685</name>
    <name evidence="2" type="ORF">GMD59_11965</name>
</gene>
<sequence length="222" mass="24143">MKWKEQLRKDKQTLAGLAPRQKMLFIWDYYKLPILSLLLVAVLAGAGAAAAARSAHTAFYAVMVNANNEVQADPFTPLLEQGGVDMTGKSVDIEANYTLHYDDAALSDAQTLQVLAALFGIGDLDVFVADEDVFASYAKQGAFVDLGLFIPGDVLKRYKDHLYYSEDAEGNRVLSGIWLSGNSLLHEAGYYSGAVLLGVASNAQNLDNSVLMVTQLLYRGKV</sequence>
<name>A0A6I3R106_9FIRM</name>
<dbReference type="EMBL" id="VUNJ01000017">
    <property type="protein sequence ID" value="MST92968.1"/>
    <property type="molecule type" value="Genomic_DNA"/>
</dbReference>
<evidence type="ECO:0000313" key="2">
    <source>
        <dbReference type="EMBL" id="MTS27995.1"/>
    </source>
</evidence>
<reference evidence="1 3" key="2">
    <citation type="submission" date="2019-08" db="EMBL/GenBank/DDBJ databases">
        <title>In-depth cultivation of the pig gut microbiome towards novel bacterial diversity and tailored functional studies.</title>
        <authorList>
            <person name="Wylensek D."/>
            <person name="Hitch T.C.A."/>
            <person name="Clavel T."/>
        </authorList>
    </citation>
    <scope>NUCLEOTIDE SEQUENCE [LARGE SCALE GENOMIC DNA]</scope>
    <source>
        <strain evidence="1 3">WCA3-601-WT-6J</strain>
    </source>
</reference>
<reference evidence="2 4" key="1">
    <citation type="journal article" date="2019" name="Nat. Med.">
        <title>A library of human gut bacterial isolates paired with longitudinal multiomics data enables mechanistic microbiome research.</title>
        <authorList>
            <person name="Poyet M."/>
            <person name="Groussin M."/>
            <person name="Gibbons S.M."/>
            <person name="Avila-Pacheco J."/>
            <person name="Jiang X."/>
            <person name="Kearney S.M."/>
            <person name="Perrotta A.R."/>
            <person name="Berdy B."/>
            <person name="Zhao S."/>
            <person name="Lieberman T.D."/>
            <person name="Swanson P.K."/>
            <person name="Smith M."/>
            <person name="Roesemann S."/>
            <person name="Alexander J.E."/>
            <person name="Rich S.A."/>
            <person name="Livny J."/>
            <person name="Vlamakis H."/>
            <person name="Clish C."/>
            <person name="Bullock K."/>
            <person name="Deik A."/>
            <person name="Scott J."/>
            <person name="Pierce K.A."/>
            <person name="Xavier R.J."/>
            <person name="Alm E.J."/>
        </authorList>
    </citation>
    <scope>NUCLEOTIDE SEQUENCE [LARGE SCALE GENOMIC DNA]</scope>
    <source>
        <strain evidence="2 4">BIOML-A4</strain>
    </source>
</reference>
<comment type="caution">
    <text evidence="2">The sequence shown here is derived from an EMBL/GenBank/DDBJ whole genome shotgun (WGS) entry which is preliminary data.</text>
</comment>
<proteinExistence type="predicted"/>
<dbReference type="Proteomes" id="UP000431913">
    <property type="component" value="Unassembled WGS sequence"/>
</dbReference>
<dbReference type="AlphaFoldDB" id="A0A6I3R106"/>
<protein>
    <submittedName>
        <fullName evidence="2">Uncharacterized protein</fullName>
    </submittedName>
</protein>
<evidence type="ECO:0000313" key="1">
    <source>
        <dbReference type="EMBL" id="MST92968.1"/>
    </source>
</evidence>
<organism evidence="2 4">
    <name type="scientific">Ruthenibacterium lactatiformans</name>
    <dbReference type="NCBI Taxonomy" id="1550024"/>
    <lineage>
        <taxon>Bacteria</taxon>
        <taxon>Bacillati</taxon>
        <taxon>Bacillota</taxon>
        <taxon>Clostridia</taxon>
        <taxon>Eubacteriales</taxon>
        <taxon>Oscillospiraceae</taxon>
        <taxon>Ruthenibacterium</taxon>
    </lineage>
</organism>
<dbReference type="RefSeq" id="WP_154523546.1">
    <property type="nucleotide sequence ID" value="NZ_JAQEEP010000023.1"/>
</dbReference>
<dbReference type="EMBL" id="WMZU01000019">
    <property type="protein sequence ID" value="MTS27995.1"/>
    <property type="molecule type" value="Genomic_DNA"/>
</dbReference>
<evidence type="ECO:0000313" key="3">
    <source>
        <dbReference type="Proteomes" id="UP000431913"/>
    </source>
</evidence>